<dbReference type="AlphaFoldDB" id="A0A940YCY3"/>
<proteinExistence type="predicted"/>
<comment type="caution">
    <text evidence="3">The sequence shown here is derived from an EMBL/GenBank/DDBJ whole genome shotgun (WGS) entry which is preliminary data.</text>
</comment>
<evidence type="ECO:0000256" key="2">
    <source>
        <dbReference type="SAM" id="MobiDB-lite"/>
    </source>
</evidence>
<dbReference type="Gene3D" id="2.40.260.10">
    <property type="entry name" value="Sortase"/>
    <property type="match status" value="1"/>
</dbReference>
<keyword evidence="4" id="KW-1185">Reference proteome</keyword>
<dbReference type="Proteomes" id="UP000677413">
    <property type="component" value="Unassembled WGS sequence"/>
</dbReference>
<accession>A0A940YCY3</accession>
<dbReference type="EMBL" id="JAGPYQ010000002">
    <property type="protein sequence ID" value="MBQ0854709.1"/>
    <property type="molecule type" value="Genomic_DNA"/>
</dbReference>
<dbReference type="InterPro" id="IPR042001">
    <property type="entry name" value="Sortase_F"/>
</dbReference>
<dbReference type="CDD" id="cd05829">
    <property type="entry name" value="Sortase_F"/>
    <property type="match status" value="1"/>
</dbReference>
<evidence type="ECO:0000313" key="3">
    <source>
        <dbReference type="EMBL" id="MBQ0854709.1"/>
    </source>
</evidence>
<feature type="compositionally biased region" description="Low complexity" evidence="2">
    <location>
        <begin position="26"/>
        <end position="40"/>
    </location>
</feature>
<dbReference type="InterPro" id="IPR005754">
    <property type="entry name" value="Sortase"/>
</dbReference>
<organism evidence="3 4">
    <name type="scientific">Streptomyces liliiviolaceus</name>
    <dbReference type="NCBI Taxonomy" id="2823109"/>
    <lineage>
        <taxon>Bacteria</taxon>
        <taxon>Bacillati</taxon>
        <taxon>Actinomycetota</taxon>
        <taxon>Actinomycetes</taxon>
        <taxon>Kitasatosporales</taxon>
        <taxon>Streptomycetaceae</taxon>
        <taxon>Streptomyces</taxon>
    </lineage>
</organism>
<protein>
    <submittedName>
        <fullName evidence="3">Class F sortase</fullName>
    </submittedName>
</protein>
<reference evidence="3 4" key="1">
    <citation type="submission" date="2021-04" db="EMBL/GenBank/DDBJ databases">
        <authorList>
            <person name="Tang X."/>
            <person name="Zhou X."/>
            <person name="Chen X."/>
            <person name="Cernava T."/>
            <person name="Zhang C."/>
        </authorList>
    </citation>
    <scope>NUCLEOTIDE SEQUENCE [LARGE SCALE GENOMIC DNA]</scope>
    <source>
        <strain evidence="3 4">BH-SS-21</strain>
    </source>
</reference>
<evidence type="ECO:0000313" key="4">
    <source>
        <dbReference type="Proteomes" id="UP000677413"/>
    </source>
</evidence>
<feature type="region of interest" description="Disordered" evidence="2">
    <location>
        <begin position="19"/>
        <end position="64"/>
    </location>
</feature>
<keyword evidence="1" id="KW-0378">Hydrolase</keyword>
<dbReference type="GO" id="GO:0016787">
    <property type="term" value="F:hydrolase activity"/>
    <property type="evidence" value="ECO:0007669"/>
    <property type="project" value="UniProtKB-KW"/>
</dbReference>
<name>A0A940YCY3_9ACTN</name>
<evidence type="ECO:0000256" key="1">
    <source>
        <dbReference type="ARBA" id="ARBA00022801"/>
    </source>
</evidence>
<sequence>MALLVVGGSLLALGAVRQQPAPPAVSGPTAPTSPAASPPGQRAPRSDVATNRVTPLPSSPPVRVNIPAIKASSGLERLGLDGKSAMQTPRDPAKAGWYTPGPTPGAEGPAVIAGHVTWNGSRAVFFDLATLERGDTVDVARQDGTTAHFAVDRVAQYPKNKFPTIDVYRNIDHAGLRLITCGGTYSKARNHYADNVVVYAHLTGHTP</sequence>
<dbReference type="Pfam" id="PF04203">
    <property type="entry name" value="Sortase"/>
    <property type="match status" value="1"/>
</dbReference>
<gene>
    <name evidence="3" type="ORF">J8N05_41855</name>
</gene>
<dbReference type="InterPro" id="IPR023365">
    <property type="entry name" value="Sortase_dom-sf"/>
</dbReference>
<dbReference type="NCBIfam" id="NF033748">
    <property type="entry name" value="class_F_sortase"/>
    <property type="match status" value="1"/>
</dbReference>
<dbReference type="SUPFAM" id="SSF63817">
    <property type="entry name" value="Sortase"/>
    <property type="match status" value="1"/>
</dbReference>